<evidence type="ECO:0000256" key="2">
    <source>
        <dbReference type="SAM" id="MobiDB-lite"/>
    </source>
</evidence>
<protein>
    <submittedName>
        <fullName evidence="3">Uncharacterized protein</fullName>
    </submittedName>
</protein>
<dbReference type="Proteomes" id="UP001055712">
    <property type="component" value="Unassembled WGS sequence"/>
</dbReference>
<name>A0A9D4Z0N0_CHLVU</name>
<dbReference type="AlphaFoldDB" id="A0A9D4Z0N0"/>
<dbReference type="EMBL" id="SIDB01000002">
    <property type="protein sequence ID" value="KAI3435782.1"/>
    <property type="molecule type" value="Genomic_DNA"/>
</dbReference>
<comment type="caution">
    <text evidence="3">The sequence shown here is derived from an EMBL/GenBank/DDBJ whole genome shotgun (WGS) entry which is preliminary data.</text>
</comment>
<sequence>MCHRLHTAAQREGALRLEAEMAAAEREALAQAQAFCQAALAAERAGRLAVQQELQLLVAEMEDEQLHWEEQVAEGQRQLNAAQSALRAFEGRVACAEGQLQAEQERRQAAEQELHQIRGEQQRLMAECAQQRAELEGLMQQQVAGGRVVAGSQPGAAAAVPSEAASSGAASGNLASTEAVLLHHMLLLRQEVAALKLGSLHNKQQQQEHAARWEQRMGTAPSRRRQLHEPRQPADPARPASSNGKRRQMQQGQQSRWDYRPAWNELGSRHLRVDDLPASAAVQACQQHTAAHSSQDAGWLLEQQRFGLNQQQRQRPATPGFMNAASPGPSHAWAACTVATPRPRSTASKQHKPLAVPPTQVDEGALAAARAEYVHDRDQIRAKRMRELQQKTDSWMQ</sequence>
<feature type="region of interest" description="Disordered" evidence="2">
    <location>
        <begin position="309"/>
        <end position="360"/>
    </location>
</feature>
<evidence type="ECO:0000313" key="3">
    <source>
        <dbReference type="EMBL" id="KAI3435782.1"/>
    </source>
</evidence>
<reference evidence="3" key="1">
    <citation type="journal article" date="2019" name="Plant J.">
        <title>Chlorella vulgaris genome assembly and annotation reveals the molecular basis for metabolic acclimation to high light conditions.</title>
        <authorList>
            <person name="Cecchin M."/>
            <person name="Marcolungo L."/>
            <person name="Rossato M."/>
            <person name="Girolomoni L."/>
            <person name="Cosentino E."/>
            <person name="Cuine S."/>
            <person name="Li-Beisson Y."/>
            <person name="Delledonne M."/>
            <person name="Ballottari M."/>
        </authorList>
    </citation>
    <scope>NUCLEOTIDE SEQUENCE</scope>
    <source>
        <strain evidence="3">211/11P</strain>
    </source>
</reference>
<gene>
    <name evidence="3" type="ORF">D9Q98_001840</name>
</gene>
<evidence type="ECO:0000256" key="1">
    <source>
        <dbReference type="SAM" id="Coils"/>
    </source>
</evidence>
<keyword evidence="1" id="KW-0175">Coiled coil</keyword>
<accession>A0A9D4Z0N0</accession>
<feature type="region of interest" description="Disordered" evidence="2">
    <location>
        <begin position="206"/>
        <end position="259"/>
    </location>
</feature>
<reference evidence="3" key="2">
    <citation type="submission" date="2020-11" db="EMBL/GenBank/DDBJ databases">
        <authorList>
            <person name="Cecchin M."/>
            <person name="Marcolungo L."/>
            <person name="Rossato M."/>
            <person name="Girolomoni L."/>
            <person name="Cosentino E."/>
            <person name="Cuine S."/>
            <person name="Li-Beisson Y."/>
            <person name="Delledonne M."/>
            <person name="Ballottari M."/>
        </authorList>
    </citation>
    <scope>NUCLEOTIDE SEQUENCE</scope>
    <source>
        <strain evidence="3">211/11P</strain>
        <tissue evidence="3">Whole cell</tissue>
    </source>
</reference>
<proteinExistence type="predicted"/>
<evidence type="ECO:0000313" key="4">
    <source>
        <dbReference type="Proteomes" id="UP001055712"/>
    </source>
</evidence>
<organism evidence="3 4">
    <name type="scientific">Chlorella vulgaris</name>
    <name type="common">Green alga</name>
    <dbReference type="NCBI Taxonomy" id="3077"/>
    <lineage>
        <taxon>Eukaryota</taxon>
        <taxon>Viridiplantae</taxon>
        <taxon>Chlorophyta</taxon>
        <taxon>core chlorophytes</taxon>
        <taxon>Trebouxiophyceae</taxon>
        <taxon>Chlorellales</taxon>
        <taxon>Chlorellaceae</taxon>
        <taxon>Chlorella clade</taxon>
        <taxon>Chlorella</taxon>
    </lineage>
</organism>
<feature type="coiled-coil region" evidence="1">
    <location>
        <begin position="58"/>
        <end position="141"/>
    </location>
</feature>
<keyword evidence="4" id="KW-1185">Reference proteome</keyword>